<evidence type="ECO:0000313" key="3">
    <source>
        <dbReference type="Proteomes" id="UP001428341"/>
    </source>
</evidence>
<dbReference type="GO" id="GO:0005737">
    <property type="term" value="C:cytoplasm"/>
    <property type="evidence" value="ECO:0007669"/>
    <property type="project" value="TreeGrafter"/>
</dbReference>
<comment type="caution">
    <text evidence="2">The sequence shown here is derived from an EMBL/GenBank/DDBJ whole genome shotgun (WGS) entry which is preliminary data.</text>
</comment>
<feature type="compositionally biased region" description="Polar residues" evidence="1">
    <location>
        <begin position="257"/>
        <end position="279"/>
    </location>
</feature>
<evidence type="ECO:0000256" key="1">
    <source>
        <dbReference type="SAM" id="MobiDB-lite"/>
    </source>
</evidence>
<feature type="compositionally biased region" description="Low complexity" evidence="1">
    <location>
        <begin position="215"/>
        <end position="237"/>
    </location>
</feature>
<dbReference type="InterPro" id="IPR038763">
    <property type="entry name" value="DHH_sf"/>
</dbReference>
<feature type="region of interest" description="Disordered" evidence="1">
    <location>
        <begin position="209"/>
        <end position="316"/>
    </location>
</feature>
<name>A0AAP0M3K7_9ROSI</name>
<keyword evidence="3" id="KW-1185">Reference proteome</keyword>
<feature type="region of interest" description="Disordered" evidence="1">
    <location>
        <begin position="595"/>
        <end position="658"/>
    </location>
</feature>
<evidence type="ECO:0000313" key="2">
    <source>
        <dbReference type="EMBL" id="KAK9198121.1"/>
    </source>
</evidence>
<dbReference type="GO" id="GO:0004309">
    <property type="term" value="F:exopolyphosphatase activity"/>
    <property type="evidence" value="ECO:0007669"/>
    <property type="project" value="TreeGrafter"/>
</dbReference>
<dbReference type="SUPFAM" id="SSF64182">
    <property type="entry name" value="DHH phosphoesterases"/>
    <property type="match status" value="1"/>
</dbReference>
<dbReference type="EMBL" id="JBCGBO010000005">
    <property type="protein sequence ID" value="KAK9198121.1"/>
    <property type="molecule type" value="Genomic_DNA"/>
</dbReference>
<dbReference type="AlphaFoldDB" id="A0AAP0M3K7"/>
<dbReference type="Gene3D" id="3.90.1640.10">
    <property type="entry name" value="inorganic pyrophosphatase (n-terminal core)"/>
    <property type="match status" value="2"/>
</dbReference>
<feature type="compositionally biased region" description="Polar residues" evidence="1">
    <location>
        <begin position="183"/>
        <end position="194"/>
    </location>
</feature>
<proteinExistence type="predicted"/>
<dbReference type="PANTHER" id="PTHR12112">
    <property type="entry name" value="BNIP - RELATED"/>
    <property type="match status" value="1"/>
</dbReference>
<feature type="region of interest" description="Disordered" evidence="1">
    <location>
        <begin position="137"/>
        <end position="197"/>
    </location>
</feature>
<dbReference type="Proteomes" id="UP001428341">
    <property type="component" value="Unassembled WGS sequence"/>
</dbReference>
<reference evidence="2 3" key="1">
    <citation type="submission" date="2024-05" db="EMBL/GenBank/DDBJ databases">
        <title>Haplotype-resolved chromosome-level genome assembly of Huyou (Citrus changshanensis).</title>
        <authorList>
            <person name="Miao C."/>
            <person name="Chen W."/>
            <person name="Wu Y."/>
            <person name="Wang L."/>
            <person name="Zhao S."/>
            <person name="Grierson D."/>
            <person name="Xu C."/>
            <person name="Chen K."/>
        </authorList>
    </citation>
    <scope>NUCLEOTIDE SEQUENCE [LARGE SCALE GENOMIC DNA]</scope>
    <source>
        <strain evidence="2">01-14</strain>
        <tissue evidence="2">Leaf</tissue>
    </source>
</reference>
<feature type="compositionally biased region" description="Polar residues" evidence="1">
    <location>
        <begin position="624"/>
        <end position="651"/>
    </location>
</feature>
<dbReference type="PANTHER" id="PTHR12112:SF39">
    <property type="entry name" value="EG:152A3.5 PROTEIN (FBGN0003116_PN PROTEIN)"/>
    <property type="match status" value="1"/>
</dbReference>
<protein>
    <submittedName>
        <fullName evidence="2">Uncharacterized protein</fullName>
    </submittedName>
</protein>
<organism evidence="2 3">
    <name type="scientific">Citrus x changshan-huyou</name>
    <dbReference type="NCBI Taxonomy" id="2935761"/>
    <lineage>
        <taxon>Eukaryota</taxon>
        <taxon>Viridiplantae</taxon>
        <taxon>Streptophyta</taxon>
        <taxon>Embryophyta</taxon>
        <taxon>Tracheophyta</taxon>
        <taxon>Spermatophyta</taxon>
        <taxon>Magnoliopsida</taxon>
        <taxon>eudicotyledons</taxon>
        <taxon>Gunneridae</taxon>
        <taxon>Pentapetalae</taxon>
        <taxon>rosids</taxon>
        <taxon>malvids</taxon>
        <taxon>Sapindales</taxon>
        <taxon>Rutaceae</taxon>
        <taxon>Aurantioideae</taxon>
        <taxon>Citrus</taxon>
    </lineage>
</organism>
<accession>A0AAP0M3K7</accession>
<gene>
    <name evidence="2" type="ORF">WN944_013304</name>
</gene>
<feature type="compositionally biased region" description="Polar residues" evidence="1">
    <location>
        <begin position="601"/>
        <end position="616"/>
    </location>
</feature>
<sequence length="671" mass="73977">MTASLIVPSIETFIAMDRVFSMETPRESKLASITLEKKRMVEQNRRKIENNGPDLTDFMNDMFFGTVIKKDKTEYNLTGGRLMDEDVDFDDSTRSNSGRLTQEWLQEAKRMVASSPTRCDSPSRLAGSPRFAAAQAARLSSSSTTLDRRDPLSRSARRQRSLKGFSGEIMSRSVKHTRDKSASQHTLTPASPDQTPADAIHKWLSNLVKPSDLNSTPSSSPTSPATATTPSSDPAATFLPPRQSTHRRSRFQIENPAPQSQGIPVNSRRTFRTAPTTQLPSPPQKLVVESAHKRTLSSSSCSSPTKPLNQPLSPPKNLVESAQRRYISKSTCSVNEKVAPKNGNITNGRSHEEDGSRYIGLNEFLKEQRIMIDKISRGAVDSKAKIVLPAASNSTSSMVAAICYAWLLENRKRKNKGQGDGYVVVPVMNIKRSNMWKHYQAAWLFHHVGLDANSLLFADEVDLEILLMTGQLSIVVVGQDVLRTNAEVGSQCTILTDNSCEDAYDLLQTPVLKKILLAGILLDTHNLDSYSSLSTSRDAEAVQLLSIGSSPNYRNNLFDQLMQDEKDGSVLEAMRHSYGKPPNEIGGQEVGAKLEQRAPQRKSNSLSQQKPTQNLHTDSKDTANAKTNKFSTNPGKPNSLPSQATATQAPPDNNRGKNKFFLAKWFGFGSK</sequence>